<dbReference type="GO" id="GO:0005524">
    <property type="term" value="F:ATP binding"/>
    <property type="evidence" value="ECO:0007669"/>
    <property type="project" value="UniProtKB-KW"/>
</dbReference>
<dbReference type="SMART" id="SM00382">
    <property type="entry name" value="AAA"/>
    <property type="match status" value="1"/>
</dbReference>
<keyword evidence="6 12" id="KW-0067">ATP-binding</keyword>
<evidence type="ECO:0000256" key="3">
    <source>
        <dbReference type="ARBA" id="ARBA00022475"/>
    </source>
</evidence>
<dbReference type="Gene3D" id="3.40.50.300">
    <property type="entry name" value="P-loop containing nucleotide triphosphate hydrolases"/>
    <property type="match status" value="1"/>
</dbReference>
<evidence type="ECO:0000256" key="8">
    <source>
        <dbReference type="ARBA" id="ARBA00023136"/>
    </source>
</evidence>
<evidence type="ECO:0000256" key="1">
    <source>
        <dbReference type="ARBA" id="ARBA00004651"/>
    </source>
</evidence>
<dbReference type="SUPFAM" id="SSF90123">
    <property type="entry name" value="ABC transporter transmembrane region"/>
    <property type="match status" value="1"/>
</dbReference>
<organism evidence="12 13">
    <name type="scientific">Ktedonosporobacter rubrisoli</name>
    <dbReference type="NCBI Taxonomy" id="2509675"/>
    <lineage>
        <taxon>Bacteria</taxon>
        <taxon>Bacillati</taxon>
        <taxon>Chloroflexota</taxon>
        <taxon>Ktedonobacteria</taxon>
        <taxon>Ktedonobacterales</taxon>
        <taxon>Ktedonosporobacteraceae</taxon>
        <taxon>Ktedonosporobacter</taxon>
    </lineage>
</organism>
<protein>
    <submittedName>
        <fullName evidence="12">ABC transporter ATP-binding protein</fullName>
    </submittedName>
</protein>
<keyword evidence="4 9" id="KW-0812">Transmembrane</keyword>
<evidence type="ECO:0000259" key="10">
    <source>
        <dbReference type="PROSITE" id="PS50893"/>
    </source>
</evidence>
<feature type="domain" description="ABC transmembrane type-1" evidence="11">
    <location>
        <begin position="72"/>
        <end position="362"/>
    </location>
</feature>
<dbReference type="InterPro" id="IPR017871">
    <property type="entry name" value="ABC_transporter-like_CS"/>
</dbReference>
<keyword evidence="3" id="KW-1003">Cell membrane</keyword>
<evidence type="ECO:0000313" key="12">
    <source>
        <dbReference type="EMBL" id="QBD79725.1"/>
    </source>
</evidence>
<dbReference type="Pfam" id="PF00005">
    <property type="entry name" value="ABC_tran"/>
    <property type="match status" value="1"/>
</dbReference>
<dbReference type="InterPro" id="IPR036640">
    <property type="entry name" value="ABC1_TM_sf"/>
</dbReference>
<dbReference type="Proteomes" id="UP000290365">
    <property type="component" value="Chromosome"/>
</dbReference>
<dbReference type="AlphaFoldDB" id="A0A4P6JW74"/>
<dbReference type="Gene3D" id="1.20.1560.10">
    <property type="entry name" value="ABC transporter type 1, transmembrane domain"/>
    <property type="match status" value="1"/>
</dbReference>
<sequence>MRSGTILWRACAYAPRRAKPPNKKSEYMKAGPAMKLSPLERGKRLLQHLATFSQAWKRTLTLIWHTHPGLVIAILALTILSGLLPSAQIQLTSLVIQSAAQAIQHSHAQALINLAITFGVLQGLLMLLSSLLGTFQEQCQSLLTLRLNNKISILIMEKAISLDLQHYEDDKLYDKLERAKSESNYRPYQIFSYMVQLCGQVVTLVSVVSVLVSWNWMLGLLILLAPLPSVGARLFYGQRGYQIERERAPQRRLLWYLEFLATHSYTVKEVRLFQLGKHFMQRYKQLYDAFYKVDSDLAKRQSLMQMPFALLTNMASAGAQIYAIVITIAGNQIGALAGYMQAIAVVQSSVGGLLNSIAELYTSNLFVSNLFEFLDVAPGTIKSGTRKMPKRLQKGIEFRNVSFVYPGTETTILHNLNLFLRVGECVALVGHNGAGKTTLVKLLSRLYEPSEGQILLDDYPIEEYDLDDLRKHISIIFQDFVRYNLSVRENIGFGRVEELENKESIRDAAVASGIGTVVEEFPQQYETMLGRMFEKGQDLSGGQWQKIALARAFMRHAPIVVLDEPTASMDAKAEAEIFARMQSVATGATTLLIAHRFSTVRMADRIIVIDQGKIIEDGTHEELIKQEGTYAQLFSLQAAGYLN</sequence>
<accession>A0A4P6JW74</accession>
<reference evidence="12 13" key="1">
    <citation type="submission" date="2019-01" db="EMBL/GenBank/DDBJ databases">
        <title>Ktedonosporobacter rubrisoli SCAWS-G2.</title>
        <authorList>
            <person name="Huang Y."/>
            <person name="Yan B."/>
        </authorList>
    </citation>
    <scope>NUCLEOTIDE SEQUENCE [LARGE SCALE GENOMIC DNA]</scope>
    <source>
        <strain evidence="12 13">SCAWS-G2</strain>
    </source>
</reference>
<dbReference type="InterPro" id="IPR003439">
    <property type="entry name" value="ABC_transporter-like_ATP-bd"/>
</dbReference>
<dbReference type="PROSITE" id="PS00211">
    <property type="entry name" value="ABC_TRANSPORTER_1"/>
    <property type="match status" value="1"/>
</dbReference>
<keyword evidence="7 9" id="KW-1133">Transmembrane helix</keyword>
<evidence type="ECO:0000313" key="13">
    <source>
        <dbReference type="Proteomes" id="UP000290365"/>
    </source>
</evidence>
<feature type="transmembrane region" description="Helical" evidence="9">
    <location>
        <begin position="62"/>
        <end position="84"/>
    </location>
</feature>
<evidence type="ECO:0000256" key="4">
    <source>
        <dbReference type="ARBA" id="ARBA00022692"/>
    </source>
</evidence>
<feature type="transmembrane region" description="Helical" evidence="9">
    <location>
        <begin position="216"/>
        <end position="236"/>
    </location>
</feature>
<comment type="subcellular location">
    <subcellularLocation>
        <location evidence="1">Cell membrane</location>
        <topology evidence="1">Multi-pass membrane protein</topology>
    </subcellularLocation>
</comment>
<dbReference type="OrthoDB" id="9769895at2"/>
<evidence type="ECO:0000256" key="7">
    <source>
        <dbReference type="ARBA" id="ARBA00022989"/>
    </source>
</evidence>
<name>A0A4P6JW74_KTERU</name>
<evidence type="ECO:0000256" key="2">
    <source>
        <dbReference type="ARBA" id="ARBA00022448"/>
    </source>
</evidence>
<dbReference type="SUPFAM" id="SSF52540">
    <property type="entry name" value="P-loop containing nucleoside triphosphate hydrolases"/>
    <property type="match status" value="1"/>
</dbReference>
<evidence type="ECO:0000256" key="9">
    <source>
        <dbReference type="SAM" id="Phobius"/>
    </source>
</evidence>
<keyword evidence="8 9" id="KW-0472">Membrane</keyword>
<dbReference type="PANTHER" id="PTHR43394">
    <property type="entry name" value="ATP-DEPENDENT PERMEASE MDL1, MITOCHONDRIAL"/>
    <property type="match status" value="1"/>
</dbReference>
<dbReference type="KEGG" id="kbs:EPA93_28605"/>
<dbReference type="GO" id="GO:0005886">
    <property type="term" value="C:plasma membrane"/>
    <property type="evidence" value="ECO:0007669"/>
    <property type="project" value="UniProtKB-SubCell"/>
</dbReference>
<dbReference type="PANTHER" id="PTHR43394:SF1">
    <property type="entry name" value="ATP-BINDING CASSETTE SUB-FAMILY B MEMBER 10, MITOCHONDRIAL"/>
    <property type="match status" value="1"/>
</dbReference>
<feature type="transmembrane region" description="Helical" evidence="9">
    <location>
        <begin position="110"/>
        <end position="132"/>
    </location>
</feature>
<dbReference type="InterPro" id="IPR003593">
    <property type="entry name" value="AAA+_ATPase"/>
</dbReference>
<evidence type="ECO:0000259" key="11">
    <source>
        <dbReference type="PROSITE" id="PS50929"/>
    </source>
</evidence>
<dbReference type="GO" id="GO:0016887">
    <property type="term" value="F:ATP hydrolysis activity"/>
    <property type="evidence" value="ECO:0007669"/>
    <property type="project" value="InterPro"/>
</dbReference>
<dbReference type="EMBL" id="CP035758">
    <property type="protein sequence ID" value="QBD79725.1"/>
    <property type="molecule type" value="Genomic_DNA"/>
</dbReference>
<dbReference type="InterPro" id="IPR011527">
    <property type="entry name" value="ABC1_TM_dom"/>
</dbReference>
<keyword evidence="2" id="KW-0813">Transport</keyword>
<dbReference type="PROSITE" id="PS50893">
    <property type="entry name" value="ABC_TRANSPORTER_2"/>
    <property type="match status" value="1"/>
</dbReference>
<keyword evidence="13" id="KW-1185">Reference proteome</keyword>
<gene>
    <name evidence="12" type="ORF">EPA93_28605</name>
</gene>
<dbReference type="GO" id="GO:0015421">
    <property type="term" value="F:ABC-type oligopeptide transporter activity"/>
    <property type="evidence" value="ECO:0007669"/>
    <property type="project" value="TreeGrafter"/>
</dbReference>
<dbReference type="PROSITE" id="PS50929">
    <property type="entry name" value="ABC_TM1F"/>
    <property type="match status" value="1"/>
</dbReference>
<dbReference type="InterPro" id="IPR039421">
    <property type="entry name" value="Type_1_exporter"/>
</dbReference>
<evidence type="ECO:0000256" key="5">
    <source>
        <dbReference type="ARBA" id="ARBA00022741"/>
    </source>
</evidence>
<keyword evidence="5" id="KW-0547">Nucleotide-binding</keyword>
<evidence type="ECO:0000256" key="6">
    <source>
        <dbReference type="ARBA" id="ARBA00022840"/>
    </source>
</evidence>
<feature type="domain" description="ABC transporter" evidence="10">
    <location>
        <begin position="396"/>
        <end position="636"/>
    </location>
</feature>
<dbReference type="FunFam" id="3.40.50.300:FF:000221">
    <property type="entry name" value="Multidrug ABC transporter ATP-binding protein"/>
    <property type="match status" value="1"/>
</dbReference>
<proteinExistence type="predicted"/>
<feature type="transmembrane region" description="Helical" evidence="9">
    <location>
        <begin position="308"/>
        <end position="330"/>
    </location>
</feature>
<feature type="transmembrane region" description="Helical" evidence="9">
    <location>
        <begin position="190"/>
        <end position="210"/>
    </location>
</feature>
<dbReference type="InterPro" id="IPR027417">
    <property type="entry name" value="P-loop_NTPase"/>
</dbReference>